<evidence type="ECO:0000313" key="2">
    <source>
        <dbReference type="Proteomes" id="UP001259587"/>
    </source>
</evidence>
<gene>
    <name evidence="1" type="ORF">J2W83_001229</name>
</gene>
<protein>
    <submittedName>
        <fullName evidence="1">Uncharacterized protein</fullName>
    </submittedName>
</protein>
<dbReference type="EMBL" id="JAVDTH010000005">
    <property type="protein sequence ID" value="MDR6711635.1"/>
    <property type="molecule type" value="Genomic_DNA"/>
</dbReference>
<name>A0ACC6JZN6_9PSED</name>
<keyword evidence="2" id="KW-1185">Reference proteome</keyword>
<reference evidence="1" key="1">
    <citation type="submission" date="2023-07" db="EMBL/GenBank/DDBJ databases">
        <title>Sorghum-associated microbial communities from plants grown in Nebraska, USA.</title>
        <authorList>
            <person name="Schachtman D."/>
        </authorList>
    </citation>
    <scope>NUCLEOTIDE SEQUENCE</scope>
    <source>
        <strain evidence="1">BE56</strain>
    </source>
</reference>
<sequence>MASVENVIASNIHRLSDIVTGVIGAGLQLREFTEHAHSNREDLYDVYEAGSVQVPMCYTLVAVKGGL</sequence>
<evidence type="ECO:0000313" key="1">
    <source>
        <dbReference type="EMBL" id="MDR6711635.1"/>
    </source>
</evidence>
<accession>A0ACC6JZN6</accession>
<proteinExistence type="predicted"/>
<dbReference type="Proteomes" id="UP001259587">
    <property type="component" value="Unassembled WGS sequence"/>
</dbReference>
<organism evidence="1 2">
    <name type="scientific">Pseudomonas hunanensis</name>
    <dbReference type="NCBI Taxonomy" id="1247546"/>
    <lineage>
        <taxon>Bacteria</taxon>
        <taxon>Pseudomonadati</taxon>
        <taxon>Pseudomonadota</taxon>
        <taxon>Gammaproteobacteria</taxon>
        <taxon>Pseudomonadales</taxon>
        <taxon>Pseudomonadaceae</taxon>
        <taxon>Pseudomonas</taxon>
    </lineage>
</organism>
<comment type="caution">
    <text evidence="1">The sequence shown here is derived from an EMBL/GenBank/DDBJ whole genome shotgun (WGS) entry which is preliminary data.</text>
</comment>